<accession>A0ABW0EUS1</accession>
<evidence type="ECO:0000313" key="2">
    <source>
        <dbReference type="Proteomes" id="UP001596157"/>
    </source>
</evidence>
<evidence type="ECO:0000313" key="1">
    <source>
        <dbReference type="EMBL" id="MFC5290486.1"/>
    </source>
</evidence>
<reference evidence="2" key="1">
    <citation type="journal article" date="2019" name="Int. J. Syst. Evol. Microbiol.">
        <title>The Global Catalogue of Microorganisms (GCM) 10K type strain sequencing project: providing services to taxonomists for standard genome sequencing and annotation.</title>
        <authorList>
            <consortium name="The Broad Institute Genomics Platform"/>
            <consortium name="The Broad Institute Genome Sequencing Center for Infectious Disease"/>
            <person name="Wu L."/>
            <person name="Ma J."/>
        </authorList>
    </citation>
    <scope>NUCLEOTIDE SEQUENCE [LARGE SCALE GENOMIC DNA]</scope>
    <source>
        <strain evidence="2">CCUG 59778</strain>
    </source>
</reference>
<organism evidence="1 2">
    <name type="scientific">Actinokineospora guangxiensis</name>
    <dbReference type="NCBI Taxonomy" id="1490288"/>
    <lineage>
        <taxon>Bacteria</taxon>
        <taxon>Bacillati</taxon>
        <taxon>Actinomycetota</taxon>
        <taxon>Actinomycetes</taxon>
        <taxon>Pseudonocardiales</taxon>
        <taxon>Pseudonocardiaceae</taxon>
        <taxon>Actinokineospora</taxon>
    </lineage>
</organism>
<name>A0ABW0EUS1_9PSEU</name>
<dbReference type="EMBL" id="JBHSKF010000017">
    <property type="protein sequence ID" value="MFC5290486.1"/>
    <property type="molecule type" value="Genomic_DNA"/>
</dbReference>
<proteinExistence type="predicted"/>
<comment type="caution">
    <text evidence="1">The sequence shown here is derived from an EMBL/GenBank/DDBJ whole genome shotgun (WGS) entry which is preliminary data.</text>
</comment>
<sequence length="175" mass="18363">MRRLFAVGVLLIAAGCTTEPLSEPLPPPEPSAVPTLPDVAEPVSVTGLDPCAAVDVDTLLLLELPEAGTPITYSDGTSCEWEKDGSTGRRLVVTMVERDPAATYIDMPGAEVVDVDGFPAVIGPGKHTHRCQFSVRTMSNSGYTVGYGAADGDVEKPCGVARQVAVQVAAKLRDR</sequence>
<dbReference type="Proteomes" id="UP001596157">
    <property type="component" value="Unassembled WGS sequence"/>
</dbReference>
<protein>
    <submittedName>
        <fullName evidence="1">DUF3558 family protein</fullName>
    </submittedName>
</protein>
<gene>
    <name evidence="1" type="ORF">ACFPM7_25825</name>
</gene>
<dbReference type="InterPro" id="IPR024520">
    <property type="entry name" value="DUF3558"/>
</dbReference>
<dbReference type="RefSeq" id="WP_378250378.1">
    <property type="nucleotide sequence ID" value="NZ_JBHSKF010000017.1"/>
</dbReference>
<dbReference type="Pfam" id="PF12079">
    <property type="entry name" value="DUF3558"/>
    <property type="match status" value="1"/>
</dbReference>
<dbReference type="PROSITE" id="PS51257">
    <property type="entry name" value="PROKAR_LIPOPROTEIN"/>
    <property type="match status" value="1"/>
</dbReference>
<keyword evidence="2" id="KW-1185">Reference proteome</keyword>